<reference evidence="1 2" key="1">
    <citation type="submission" date="2024-09" db="EMBL/GenBank/DDBJ databases">
        <title>Rethinking Asexuality: The Enigmatic Case of Functional Sexual Genes in Lepraria (Stereocaulaceae).</title>
        <authorList>
            <person name="Doellman M."/>
            <person name="Sun Y."/>
            <person name="Barcenas-Pena A."/>
            <person name="Lumbsch H.T."/>
            <person name="Grewe F."/>
        </authorList>
    </citation>
    <scope>NUCLEOTIDE SEQUENCE [LARGE SCALE GENOMIC DNA]</scope>
    <source>
        <strain evidence="1 2">Mercado 3170</strain>
    </source>
</reference>
<proteinExistence type="predicted"/>
<accession>A0ABR3ZZ45</accession>
<evidence type="ECO:0000313" key="1">
    <source>
        <dbReference type="EMBL" id="KAL2038043.1"/>
    </source>
</evidence>
<sequence>MTLFDKSQQLAAQDSPSCKVFRMHMITKRQDEDGSIHDNLEDDYAEVDPKVLTGQTTFFIDPDINPGHVT</sequence>
<dbReference type="EMBL" id="JBEFKJ010000035">
    <property type="protein sequence ID" value="KAL2038043.1"/>
    <property type="molecule type" value="Genomic_DNA"/>
</dbReference>
<organism evidence="1 2">
    <name type="scientific">Stereocaulon virgatum</name>
    <dbReference type="NCBI Taxonomy" id="373712"/>
    <lineage>
        <taxon>Eukaryota</taxon>
        <taxon>Fungi</taxon>
        <taxon>Dikarya</taxon>
        <taxon>Ascomycota</taxon>
        <taxon>Pezizomycotina</taxon>
        <taxon>Lecanoromycetes</taxon>
        <taxon>OSLEUM clade</taxon>
        <taxon>Lecanoromycetidae</taxon>
        <taxon>Lecanorales</taxon>
        <taxon>Lecanorineae</taxon>
        <taxon>Stereocaulaceae</taxon>
        <taxon>Stereocaulon</taxon>
    </lineage>
</organism>
<dbReference type="Proteomes" id="UP001590950">
    <property type="component" value="Unassembled WGS sequence"/>
</dbReference>
<gene>
    <name evidence="1" type="ORF">N7G274_009263</name>
</gene>
<comment type="caution">
    <text evidence="1">The sequence shown here is derived from an EMBL/GenBank/DDBJ whole genome shotgun (WGS) entry which is preliminary data.</text>
</comment>
<protein>
    <submittedName>
        <fullName evidence="1">Uncharacterized protein</fullName>
    </submittedName>
</protein>
<name>A0ABR3ZZ45_9LECA</name>
<keyword evidence="2" id="KW-1185">Reference proteome</keyword>
<evidence type="ECO:0000313" key="2">
    <source>
        <dbReference type="Proteomes" id="UP001590950"/>
    </source>
</evidence>